<comment type="caution">
    <text evidence="1">The sequence shown here is derived from an EMBL/GenBank/DDBJ whole genome shotgun (WGS) entry which is preliminary data.</text>
</comment>
<accession>A0ACB7F967</accession>
<evidence type="ECO:0000313" key="1">
    <source>
        <dbReference type="EMBL" id="KAG8011054.1"/>
    </source>
</evidence>
<protein>
    <submittedName>
        <fullName evidence="1">Uncharacterized protein</fullName>
    </submittedName>
</protein>
<evidence type="ECO:0000313" key="2">
    <source>
        <dbReference type="Proteomes" id="UP000805704"/>
    </source>
</evidence>
<name>A0ACB7F967_NIBAL</name>
<reference evidence="1" key="1">
    <citation type="submission" date="2020-04" db="EMBL/GenBank/DDBJ databases">
        <title>A chromosome-scale assembly and high-density genetic map of the yellow drum (Nibea albiflora) genome.</title>
        <authorList>
            <person name="Xu D."/>
            <person name="Zhang W."/>
            <person name="Chen R."/>
            <person name="Tan P."/>
            <person name="Wang L."/>
            <person name="Song H."/>
            <person name="Tian L."/>
            <person name="Zhu Q."/>
            <person name="Wang B."/>
        </authorList>
    </citation>
    <scope>NUCLEOTIDE SEQUENCE</scope>
    <source>
        <strain evidence="1">ZJHYS-2018</strain>
    </source>
</reference>
<gene>
    <name evidence="1" type="ORF">GBF38_005702</name>
</gene>
<keyword evidence="2" id="KW-1185">Reference proteome</keyword>
<dbReference type="EMBL" id="CM024802">
    <property type="protein sequence ID" value="KAG8011054.1"/>
    <property type="molecule type" value="Genomic_DNA"/>
</dbReference>
<proteinExistence type="predicted"/>
<dbReference type="Proteomes" id="UP000805704">
    <property type="component" value="Chromosome 14"/>
</dbReference>
<sequence>MEGDRSNILGDPIVIEHPMGPHVGDARPAVDIPLVGDGFHVGAARRFGHPLGFRPIFGHGALLVNPDGDVVQLVVNPLLVEDERRNDEFQWWDEFSETDSETDTDSESDTDSDDEEEQPASPPSPVPLPQTPKRQREEDAEDEEVRSKRMRSDESCDQEISDNEFRWWDEFADTDSETESDTEEEPMSPPSSSPRPQTPKRKPREEDEDEYDELSRKRLRT</sequence>
<organism evidence="1 2">
    <name type="scientific">Nibea albiflora</name>
    <name type="common">Yellow drum</name>
    <name type="synonym">Corvina albiflora</name>
    <dbReference type="NCBI Taxonomy" id="240163"/>
    <lineage>
        <taxon>Eukaryota</taxon>
        <taxon>Metazoa</taxon>
        <taxon>Chordata</taxon>
        <taxon>Craniata</taxon>
        <taxon>Vertebrata</taxon>
        <taxon>Euteleostomi</taxon>
        <taxon>Actinopterygii</taxon>
        <taxon>Neopterygii</taxon>
        <taxon>Teleostei</taxon>
        <taxon>Neoteleostei</taxon>
        <taxon>Acanthomorphata</taxon>
        <taxon>Eupercaria</taxon>
        <taxon>Sciaenidae</taxon>
        <taxon>Nibea</taxon>
    </lineage>
</organism>